<evidence type="ECO:0000313" key="2">
    <source>
        <dbReference type="Proteomes" id="UP000244180"/>
    </source>
</evidence>
<dbReference type="Proteomes" id="UP000244180">
    <property type="component" value="Unassembled WGS sequence"/>
</dbReference>
<gene>
    <name evidence="1" type="ORF">HSCHL_0657</name>
</gene>
<dbReference type="EMBL" id="PEBV01000093">
    <property type="protein sequence ID" value="PTQ50729.1"/>
    <property type="molecule type" value="Genomic_DNA"/>
</dbReference>
<organism evidence="1 2">
    <name type="scientific">Hydrogenibacillus schlegelii</name>
    <name type="common">Bacillus schlegelii</name>
    <dbReference type="NCBI Taxonomy" id="1484"/>
    <lineage>
        <taxon>Bacteria</taxon>
        <taxon>Bacillati</taxon>
        <taxon>Bacillota</taxon>
        <taxon>Bacilli</taxon>
        <taxon>Bacillales</taxon>
        <taxon>Bacillales Family X. Incertae Sedis</taxon>
        <taxon>Hydrogenibacillus</taxon>
    </lineage>
</organism>
<proteinExistence type="predicted"/>
<comment type="caution">
    <text evidence="1">The sequence shown here is derived from an EMBL/GenBank/DDBJ whole genome shotgun (WGS) entry which is preliminary data.</text>
</comment>
<sequence>MERGTALYADPAFWLFCAVNSVRLLPLRPSRRTCLFAGLKCIFD</sequence>
<reference evidence="1 2" key="1">
    <citation type="submission" date="2017-08" db="EMBL/GenBank/DDBJ databases">
        <title>Burning lignite coal seam in the remote Altai Mountains harbors a hydrogen-driven thermophilic microbial community.</title>
        <authorList>
            <person name="Kadnikov V.V."/>
            <person name="Mardanov A.V."/>
            <person name="Ivasenko D."/>
            <person name="Beletsky A.V."/>
            <person name="Karnachuk O.V."/>
            <person name="Ravin N.V."/>
        </authorList>
    </citation>
    <scope>NUCLEOTIDE SEQUENCE [LARGE SCALE GENOMIC DNA]</scope>
    <source>
        <strain evidence="1">AL33</strain>
    </source>
</reference>
<name>A0A2T5G3G5_HYDSH</name>
<dbReference type="AlphaFoldDB" id="A0A2T5G3G5"/>
<accession>A0A2T5G3G5</accession>
<evidence type="ECO:0000313" key="1">
    <source>
        <dbReference type="EMBL" id="PTQ50729.1"/>
    </source>
</evidence>
<protein>
    <submittedName>
        <fullName evidence="1">Uncharacterized protein</fullName>
    </submittedName>
</protein>